<dbReference type="InterPro" id="IPR002110">
    <property type="entry name" value="Ankyrin_rpt"/>
</dbReference>
<dbReference type="AlphaFoldDB" id="A0AA85B3S5"/>
<dbReference type="SMART" id="SM00115">
    <property type="entry name" value="CASc"/>
    <property type="match status" value="1"/>
</dbReference>
<dbReference type="InterPro" id="IPR016129">
    <property type="entry name" value="Caspase_his_AS"/>
</dbReference>
<dbReference type="PROSITE" id="PS01122">
    <property type="entry name" value="CASPASE_CYS"/>
    <property type="match status" value="1"/>
</dbReference>
<dbReference type="Gene3D" id="3.40.50.1460">
    <property type="match status" value="1"/>
</dbReference>
<dbReference type="InterPro" id="IPR033139">
    <property type="entry name" value="Caspase_cys_AS"/>
</dbReference>
<dbReference type="InterPro" id="IPR015917">
    <property type="entry name" value="Pept_C14A"/>
</dbReference>
<dbReference type="CDD" id="cd00032">
    <property type="entry name" value="CASc"/>
    <property type="match status" value="1"/>
</dbReference>
<dbReference type="InterPro" id="IPR029030">
    <property type="entry name" value="Caspase-like_dom_sf"/>
</dbReference>
<dbReference type="Pfam" id="PF12796">
    <property type="entry name" value="Ank_2"/>
    <property type="match status" value="1"/>
</dbReference>
<dbReference type="GO" id="GO:0006508">
    <property type="term" value="P:proteolysis"/>
    <property type="evidence" value="ECO:0007669"/>
    <property type="project" value="UniProtKB-KW"/>
</dbReference>
<dbReference type="GO" id="GO:0004197">
    <property type="term" value="F:cysteine-type endopeptidase activity"/>
    <property type="evidence" value="ECO:0007669"/>
    <property type="project" value="InterPro"/>
</dbReference>
<evidence type="ECO:0000256" key="5">
    <source>
        <dbReference type="ARBA" id="ARBA00023145"/>
    </source>
</evidence>
<dbReference type="PANTHER" id="PTHR10454:SF210">
    <property type="entry name" value="CASPASE-2"/>
    <property type="match status" value="1"/>
</dbReference>
<dbReference type="SMART" id="SM00248">
    <property type="entry name" value="ANK"/>
    <property type="match status" value="5"/>
</dbReference>
<proteinExistence type="inferred from homology"/>
<dbReference type="InterPro" id="IPR036770">
    <property type="entry name" value="Ankyrin_rpt-contain_sf"/>
</dbReference>
<keyword evidence="2" id="KW-0645">Protease</keyword>
<feature type="domain" description="Caspase family p10" evidence="8">
    <location>
        <begin position="733"/>
        <end position="831"/>
    </location>
</feature>
<dbReference type="PROSITE" id="PS01121">
    <property type="entry name" value="CASPASE_HIS"/>
    <property type="match status" value="1"/>
</dbReference>
<dbReference type="InterPro" id="IPR002138">
    <property type="entry name" value="Pept_C14_p10"/>
</dbReference>
<dbReference type="Proteomes" id="UP000050791">
    <property type="component" value="Unassembled WGS sequence"/>
</dbReference>
<dbReference type="SUPFAM" id="SSF48403">
    <property type="entry name" value="Ankyrin repeat"/>
    <property type="match status" value="1"/>
</dbReference>
<keyword evidence="5" id="KW-0865">Zymogen</keyword>
<dbReference type="InterPro" id="IPR001309">
    <property type="entry name" value="Pept_C14_p20"/>
</dbReference>
<dbReference type="SUPFAM" id="SSF52129">
    <property type="entry name" value="Caspase-like"/>
    <property type="match status" value="1"/>
</dbReference>
<evidence type="ECO:0000256" key="4">
    <source>
        <dbReference type="ARBA" id="ARBA00022807"/>
    </source>
</evidence>
<dbReference type="InterPro" id="IPR002398">
    <property type="entry name" value="Pept_C14"/>
</dbReference>
<evidence type="ECO:0000256" key="1">
    <source>
        <dbReference type="ARBA" id="ARBA00010134"/>
    </source>
</evidence>
<evidence type="ECO:0000313" key="10">
    <source>
        <dbReference type="Proteomes" id="UP000050791"/>
    </source>
</evidence>
<dbReference type="WBParaSite" id="SMTH1_31200.1">
    <property type="protein sequence ID" value="SMTH1_31200.1"/>
    <property type="gene ID" value="SMTH1_31200"/>
</dbReference>
<sequence>MQNNEHDEDIVIWTKSLHQSINSLNIHQLEDILVKLKTTKGLEFTKNVINHLIDGENSVYVAVEAGFDQAVIQLLNTDMVNIIQRNLQNNWTSLHLACHLGLATIVKSLLNCNTSNKFIRTNELYQLICMQTTEIESASQGTALHLAVYSKNIETVNQLLHDVDLISKCYESQCIKNRKQPKEELNSKGKLFDEFCVLTDKNGNTALHCAVMDKLYDIVNTICKYHNKSIRLPNKHGYTCIYLAKNILKDMKMLSLLIQYSNSSITSYNSGQYLFKQNHFIKNTKISNLNQLNIKKSYSNLIRKSENNNNNKKKKLKKFKNPLNHLTIDQLNKNLNLKYGFTSNKKYYSYSYNDEDYHSVRTLSTKFSYISMKQNNKKYYNRPFSGLSGNRVDLNERELNRNSRLNIEQNYIEDIYDVQNKNNSMQYNGSNEPCIAACKNNTAFATTLQDNPILQPENIDQLAHQQKKESEDKNICQLITNNISNITNKVEMDALTTVTTTTTTTTTTTSTTTTTNNNNNNNNEDDSDDYYKMNSTRKGICLIINNMMFWHSDFQNRSGCDIDEKSLENVFGSFNFLVKLLRNLSAGEIQAQLEHLGKKTDHHEYDCLVICLMSHGTIGRIYGVDGNSLSIHELTSIFTADNCPSLAGKPKLFFIQACRGEDYQKGYVIQKQSNETTQTKNDLTDQEDVDVDNFIQHQSSSLNLRLSVSDAKFIGFKLDNLLHNSIPLHQLNNVQLIPTYADFLLSYATVAGFRAQRDPTGGTVYIQALCKRLYKGLQNESILDIVTAVHREVSKQLYQETSCQLMKTNGELFLQIPEVRHTLTKKVCFKR</sequence>
<dbReference type="Pfam" id="PF00023">
    <property type="entry name" value="Ank"/>
    <property type="match status" value="1"/>
</dbReference>
<dbReference type="PROSITE" id="PS50207">
    <property type="entry name" value="CASPASE_P10"/>
    <property type="match status" value="1"/>
</dbReference>
<keyword evidence="3" id="KW-0378">Hydrolase</keyword>
<dbReference type="InterPro" id="IPR011600">
    <property type="entry name" value="Pept_C14_caspase"/>
</dbReference>
<dbReference type="PRINTS" id="PR00376">
    <property type="entry name" value="IL1BCENZYME"/>
</dbReference>
<dbReference type="PROSITE" id="PS50208">
    <property type="entry name" value="CASPASE_P20"/>
    <property type="match status" value="1"/>
</dbReference>
<evidence type="ECO:0000259" key="8">
    <source>
        <dbReference type="PROSITE" id="PS50207"/>
    </source>
</evidence>
<comment type="similarity">
    <text evidence="1 6">Belongs to the peptidase C14A family.</text>
</comment>
<name>A0AA85B3S5_9TREM</name>
<evidence type="ECO:0000259" key="9">
    <source>
        <dbReference type="PROSITE" id="PS50208"/>
    </source>
</evidence>
<dbReference type="PANTHER" id="PTHR10454">
    <property type="entry name" value="CASPASE"/>
    <property type="match status" value="1"/>
</dbReference>
<keyword evidence="4" id="KW-0788">Thiol protease</keyword>
<organism evidence="10 11">
    <name type="scientific">Schistosoma mattheei</name>
    <dbReference type="NCBI Taxonomy" id="31246"/>
    <lineage>
        <taxon>Eukaryota</taxon>
        <taxon>Metazoa</taxon>
        <taxon>Spiralia</taxon>
        <taxon>Lophotrochozoa</taxon>
        <taxon>Platyhelminthes</taxon>
        <taxon>Trematoda</taxon>
        <taxon>Digenea</taxon>
        <taxon>Strigeidida</taxon>
        <taxon>Schistosomatoidea</taxon>
        <taxon>Schistosomatidae</taxon>
        <taxon>Schistosoma</taxon>
    </lineage>
</organism>
<evidence type="ECO:0000256" key="2">
    <source>
        <dbReference type="ARBA" id="ARBA00022670"/>
    </source>
</evidence>
<evidence type="ECO:0008006" key="12">
    <source>
        <dbReference type="Google" id="ProtNLM"/>
    </source>
</evidence>
<accession>A0AA85B3S5</accession>
<feature type="compositionally biased region" description="Low complexity" evidence="7">
    <location>
        <begin position="501"/>
        <end position="522"/>
    </location>
</feature>
<reference evidence="11" key="1">
    <citation type="submission" date="2023-11" db="UniProtKB">
        <authorList>
            <consortium name="WormBaseParasite"/>
        </authorList>
    </citation>
    <scope>IDENTIFICATION</scope>
</reference>
<protein>
    <recommendedName>
        <fullName evidence="12">ANK_REP_REGION domain-containing protein</fullName>
    </recommendedName>
</protein>
<evidence type="ECO:0000256" key="7">
    <source>
        <dbReference type="SAM" id="MobiDB-lite"/>
    </source>
</evidence>
<dbReference type="Gene3D" id="1.25.40.20">
    <property type="entry name" value="Ankyrin repeat-containing domain"/>
    <property type="match status" value="2"/>
</dbReference>
<evidence type="ECO:0000256" key="6">
    <source>
        <dbReference type="RuleBase" id="RU003971"/>
    </source>
</evidence>
<dbReference type="Pfam" id="PF00656">
    <property type="entry name" value="Peptidase_C14"/>
    <property type="match status" value="1"/>
</dbReference>
<evidence type="ECO:0000256" key="3">
    <source>
        <dbReference type="ARBA" id="ARBA00022801"/>
    </source>
</evidence>
<feature type="region of interest" description="Disordered" evidence="7">
    <location>
        <begin position="501"/>
        <end position="527"/>
    </location>
</feature>
<feature type="domain" description="Caspase family p20" evidence="9">
    <location>
        <begin position="537"/>
        <end position="662"/>
    </location>
</feature>
<evidence type="ECO:0000313" key="11">
    <source>
        <dbReference type="WBParaSite" id="SMTH1_31200.1"/>
    </source>
</evidence>